<dbReference type="InterPro" id="IPR051598">
    <property type="entry name" value="TSUP/Inactive_protease-like"/>
</dbReference>
<organism evidence="6 7">
    <name type="scientific">Candidatus Thalassospirochaeta sargassi</name>
    <dbReference type="NCBI Taxonomy" id="3119039"/>
    <lineage>
        <taxon>Bacteria</taxon>
        <taxon>Pseudomonadati</taxon>
        <taxon>Spirochaetota</taxon>
        <taxon>Spirochaetia</taxon>
        <taxon>Spirochaetales</taxon>
        <taxon>Spirochaetaceae</taxon>
        <taxon>Candidatus Thalassospirochaeta</taxon>
    </lineage>
</organism>
<dbReference type="GO" id="GO:0005886">
    <property type="term" value="C:plasma membrane"/>
    <property type="evidence" value="ECO:0007669"/>
    <property type="project" value="UniProtKB-SubCell"/>
</dbReference>
<evidence type="ECO:0000256" key="2">
    <source>
        <dbReference type="ARBA" id="ARBA00022692"/>
    </source>
</evidence>
<protein>
    <recommendedName>
        <fullName evidence="5">Probable membrane transporter protein</fullName>
    </recommendedName>
</protein>
<keyword evidence="4 5" id="KW-0472">Membrane</keyword>
<evidence type="ECO:0000256" key="5">
    <source>
        <dbReference type="RuleBase" id="RU363041"/>
    </source>
</evidence>
<dbReference type="Pfam" id="PF01925">
    <property type="entry name" value="TauE"/>
    <property type="match status" value="1"/>
</dbReference>
<gene>
    <name evidence="6" type="ORF">PQJ61_08525</name>
</gene>
<dbReference type="Proteomes" id="UP001221217">
    <property type="component" value="Unassembled WGS sequence"/>
</dbReference>
<keyword evidence="2 5" id="KW-0812">Transmembrane</keyword>
<name>A0AAJ1IF30_9SPIO</name>
<comment type="similarity">
    <text evidence="5">Belongs to the 4-toluene sulfonate uptake permease (TSUP) (TC 2.A.102) family.</text>
</comment>
<evidence type="ECO:0000313" key="7">
    <source>
        <dbReference type="Proteomes" id="UP001221217"/>
    </source>
</evidence>
<reference evidence="6 7" key="1">
    <citation type="submission" date="2022-12" db="EMBL/GenBank/DDBJ databases">
        <title>Metagenome assembled genome from gulf of manar.</title>
        <authorList>
            <person name="Kohli P."/>
            <person name="Pk S."/>
            <person name="Venkata Ramana C."/>
            <person name="Sasikala C."/>
        </authorList>
    </citation>
    <scope>NUCLEOTIDE SEQUENCE [LARGE SCALE GENOMIC DNA]</scope>
    <source>
        <strain evidence="6">JB008</strain>
    </source>
</reference>
<comment type="caution">
    <text evidence="6">The sequence shown here is derived from an EMBL/GenBank/DDBJ whole genome shotgun (WGS) entry which is preliminary data.</text>
</comment>
<evidence type="ECO:0000256" key="3">
    <source>
        <dbReference type="ARBA" id="ARBA00022989"/>
    </source>
</evidence>
<feature type="transmembrane region" description="Helical" evidence="5">
    <location>
        <begin position="44"/>
        <end position="61"/>
    </location>
</feature>
<dbReference type="InterPro" id="IPR002781">
    <property type="entry name" value="TM_pro_TauE-like"/>
</dbReference>
<feature type="transmembrane region" description="Helical" evidence="5">
    <location>
        <begin position="240"/>
        <end position="260"/>
    </location>
</feature>
<accession>A0AAJ1IF30</accession>
<sequence length="263" mass="27566">MNYIILSLIILAIAFLMTMTGRGGGNFYVVALVAAGMSMHQSAASGQFILMVTALCGMLIFSKNKLVDWKLALVIDPATDVMAFAGGYFSEYIGGVYLKFIFSAMLVIAGFLMLMKFNDRPLPEIKRPGYWHRTFGDSSYVVNLWIAIPVCAVVGLASGALGISGGSFKVPLMVLLCGVPMPIAVGTSSAMVAATALMGFIGHAAQGHFELQAALPFAAAAAVGGILGGKLALKTKPKRLKLIFALTTLAAAGFMVVNALTSV</sequence>
<comment type="subcellular location">
    <subcellularLocation>
        <location evidence="5">Cell membrane</location>
        <topology evidence="5">Multi-pass membrane protein</topology>
    </subcellularLocation>
    <subcellularLocation>
        <location evidence="1">Membrane</location>
        <topology evidence="1">Multi-pass membrane protein</topology>
    </subcellularLocation>
</comment>
<evidence type="ECO:0000256" key="4">
    <source>
        <dbReference type="ARBA" id="ARBA00023136"/>
    </source>
</evidence>
<dbReference type="PANTHER" id="PTHR43701">
    <property type="entry name" value="MEMBRANE TRANSPORTER PROTEIN MJ0441-RELATED"/>
    <property type="match status" value="1"/>
</dbReference>
<evidence type="ECO:0000313" key="6">
    <source>
        <dbReference type="EMBL" id="MDC7226797.1"/>
    </source>
</evidence>
<dbReference type="AlphaFoldDB" id="A0AAJ1IF30"/>
<feature type="transmembrane region" description="Helical" evidence="5">
    <location>
        <begin position="140"/>
        <end position="161"/>
    </location>
</feature>
<feature type="transmembrane region" description="Helical" evidence="5">
    <location>
        <begin position="213"/>
        <end position="233"/>
    </location>
</feature>
<keyword evidence="5" id="KW-1003">Cell membrane</keyword>
<evidence type="ECO:0000256" key="1">
    <source>
        <dbReference type="ARBA" id="ARBA00004141"/>
    </source>
</evidence>
<dbReference type="EMBL" id="JAQQAL010000017">
    <property type="protein sequence ID" value="MDC7226797.1"/>
    <property type="molecule type" value="Genomic_DNA"/>
</dbReference>
<feature type="transmembrane region" description="Helical" evidence="5">
    <location>
        <begin position="96"/>
        <end position="115"/>
    </location>
</feature>
<proteinExistence type="inferred from homology"/>
<keyword evidence="3 5" id="KW-1133">Transmembrane helix</keyword>
<feature type="transmembrane region" description="Helical" evidence="5">
    <location>
        <begin position="173"/>
        <end position="201"/>
    </location>
</feature>
<dbReference type="PANTHER" id="PTHR43701:SF2">
    <property type="entry name" value="MEMBRANE TRANSPORTER PROTEIN YJNA-RELATED"/>
    <property type="match status" value="1"/>
</dbReference>